<organism evidence="1 2">
    <name type="scientific">Rhodovastum atsumiense</name>
    <dbReference type="NCBI Taxonomy" id="504468"/>
    <lineage>
        <taxon>Bacteria</taxon>
        <taxon>Pseudomonadati</taxon>
        <taxon>Pseudomonadota</taxon>
        <taxon>Alphaproteobacteria</taxon>
        <taxon>Acetobacterales</taxon>
        <taxon>Acetobacteraceae</taxon>
        <taxon>Rhodovastum</taxon>
    </lineage>
</organism>
<sequence>MMIQHVPVPAVAAKRGRRHRDWCAAKSPPPVSGMRIAGAGRRRRLQLLCVLEIVKIHARRRLRARKACTGMADIASMP</sequence>
<dbReference type="Proteomes" id="UP000325255">
    <property type="component" value="Unassembled WGS sequence"/>
</dbReference>
<comment type="caution">
    <text evidence="1">The sequence shown here is derived from an EMBL/GenBank/DDBJ whole genome shotgun (WGS) entry which is preliminary data.</text>
</comment>
<protein>
    <submittedName>
        <fullName evidence="1">Uncharacterized protein</fullName>
    </submittedName>
</protein>
<evidence type="ECO:0000313" key="2">
    <source>
        <dbReference type="Proteomes" id="UP000325255"/>
    </source>
</evidence>
<name>A0A5M6IUX3_9PROT</name>
<gene>
    <name evidence="1" type="ORF">F1189_11610</name>
</gene>
<dbReference type="AlphaFoldDB" id="A0A5M6IUX3"/>
<keyword evidence="2" id="KW-1185">Reference proteome</keyword>
<proteinExistence type="predicted"/>
<dbReference type="EMBL" id="VWPK01000015">
    <property type="protein sequence ID" value="KAA5612096.1"/>
    <property type="molecule type" value="Genomic_DNA"/>
</dbReference>
<dbReference type="RefSeq" id="WP_150040912.1">
    <property type="nucleotide sequence ID" value="NZ_OW485601.1"/>
</dbReference>
<evidence type="ECO:0000313" key="1">
    <source>
        <dbReference type="EMBL" id="KAA5612096.1"/>
    </source>
</evidence>
<reference evidence="1 2" key="1">
    <citation type="submission" date="2019-09" db="EMBL/GenBank/DDBJ databases">
        <title>Genome sequence of Rhodovastum atsumiense, a diverse member of the Acetobacteraceae family of non-sulfur purple photosynthetic bacteria.</title>
        <authorList>
            <person name="Meyer T."/>
            <person name="Kyndt J."/>
        </authorList>
    </citation>
    <scope>NUCLEOTIDE SEQUENCE [LARGE SCALE GENOMIC DNA]</scope>
    <source>
        <strain evidence="1 2">DSM 21279</strain>
    </source>
</reference>
<accession>A0A5M6IUX3</accession>